<evidence type="ECO:0000313" key="4">
    <source>
        <dbReference type="RefSeq" id="XP_022300684.1"/>
    </source>
</evidence>
<evidence type="ECO:0000259" key="1">
    <source>
        <dbReference type="PROSITE" id="PS50041"/>
    </source>
</evidence>
<dbReference type="InterPro" id="IPR050111">
    <property type="entry name" value="C-type_lectin/snaclec_domain"/>
</dbReference>
<sequence length="251" mass="28323">MFRSFVYMKMDCREVNALLSSIFFLLCNTGSVFATDRSSSFHRRENVNLTQLQPFVLSTTATVTEIVCLAHCLDSVLCVTAGYNGNDKTCRLYSVSTSPNDSGDTVTTHIKFYRRKATCQEFGYTTIVNTSECYKIHPTALTKTGASKECQQEGGHLIRITSSNMLTNLNVVIDYLGLLRTYLYIDGYRRQGETIWRFSDETIMTFLPWNIGEPNGMHLPNPEDALILGNGSFHDAPQSHVFGFICQRPIY</sequence>
<dbReference type="PANTHER" id="PTHR22803">
    <property type="entry name" value="MANNOSE, PHOSPHOLIPASE, LECTIN RECEPTOR RELATED"/>
    <property type="match status" value="1"/>
</dbReference>
<protein>
    <submittedName>
        <fullName evidence="4">Uncharacterized protein LOC111108892</fullName>
    </submittedName>
</protein>
<dbReference type="Proteomes" id="UP000694844">
    <property type="component" value="Chromosome 8"/>
</dbReference>
<dbReference type="OrthoDB" id="6114357at2759"/>
<dbReference type="Gene3D" id="3.10.100.10">
    <property type="entry name" value="Mannose-Binding Protein A, subunit A"/>
    <property type="match status" value="1"/>
</dbReference>
<name>A0A8B8BD32_CRAVI</name>
<reference evidence="4" key="1">
    <citation type="submission" date="2025-08" db="UniProtKB">
        <authorList>
            <consortium name="RefSeq"/>
        </authorList>
    </citation>
    <scope>IDENTIFICATION</scope>
    <source>
        <tissue evidence="4">Whole sample</tissue>
    </source>
</reference>
<dbReference type="GeneID" id="111108892"/>
<dbReference type="InterPro" id="IPR016186">
    <property type="entry name" value="C-type_lectin-like/link_sf"/>
</dbReference>
<dbReference type="PROSITE" id="PS50041">
    <property type="entry name" value="C_TYPE_LECTIN_2"/>
    <property type="match status" value="1"/>
</dbReference>
<dbReference type="CDD" id="cd00037">
    <property type="entry name" value="CLECT"/>
    <property type="match status" value="1"/>
</dbReference>
<organism evidence="3 4">
    <name type="scientific">Crassostrea virginica</name>
    <name type="common">Eastern oyster</name>
    <dbReference type="NCBI Taxonomy" id="6565"/>
    <lineage>
        <taxon>Eukaryota</taxon>
        <taxon>Metazoa</taxon>
        <taxon>Spiralia</taxon>
        <taxon>Lophotrochozoa</taxon>
        <taxon>Mollusca</taxon>
        <taxon>Bivalvia</taxon>
        <taxon>Autobranchia</taxon>
        <taxon>Pteriomorphia</taxon>
        <taxon>Ostreida</taxon>
        <taxon>Ostreoidea</taxon>
        <taxon>Ostreidae</taxon>
        <taxon>Crassostrea</taxon>
    </lineage>
</organism>
<gene>
    <name evidence="4" type="primary">LOC111108892</name>
</gene>
<dbReference type="Pfam" id="PF00024">
    <property type="entry name" value="PAN_1"/>
    <property type="match status" value="1"/>
</dbReference>
<dbReference type="SUPFAM" id="SSF56436">
    <property type="entry name" value="C-type lectin-like"/>
    <property type="match status" value="1"/>
</dbReference>
<dbReference type="PROSITE" id="PS50948">
    <property type="entry name" value="PAN"/>
    <property type="match status" value="1"/>
</dbReference>
<dbReference type="RefSeq" id="XP_022300684.1">
    <property type="nucleotide sequence ID" value="XM_022444976.1"/>
</dbReference>
<dbReference type="SUPFAM" id="SSF57414">
    <property type="entry name" value="Hairpin loop containing domain-like"/>
    <property type="match status" value="1"/>
</dbReference>
<dbReference type="SMART" id="SM00034">
    <property type="entry name" value="CLECT"/>
    <property type="match status" value="1"/>
</dbReference>
<dbReference type="Gene3D" id="3.50.4.10">
    <property type="entry name" value="Hepatocyte Growth Factor"/>
    <property type="match status" value="1"/>
</dbReference>
<accession>A0A8B8BD32</accession>
<dbReference type="InterPro" id="IPR001304">
    <property type="entry name" value="C-type_lectin-like"/>
</dbReference>
<feature type="domain" description="C-type lectin" evidence="1">
    <location>
        <begin position="129"/>
        <end position="247"/>
    </location>
</feature>
<dbReference type="AlphaFoldDB" id="A0A8B8BD32"/>
<dbReference type="KEGG" id="cvn:111108892"/>
<dbReference type="InterPro" id="IPR016187">
    <property type="entry name" value="CTDL_fold"/>
</dbReference>
<keyword evidence="3" id="KW-1185">Reference proteome</keyword>
<evidence type="ECO:0000313" key="3">
    <source>
        <dbReference type="Proteomes" id="UP000694844"/>
    </source>
</evidence>
<feature type="domain" description="Apple" evidence="2">
    <location>
        <begin position="27"/>
        <end position="119"/>
    </location>
</feature>
<proteinExistence type="predicted"/>
<dbReference type="InterPro" id="IPR003609">
    <property type="entry name" value="Pan_app"/>
</dbReference>
<evidence type="ECO:0000259" key="2">
    <source>
        <dbReference type="PROSITE" id="PS50948"/>
    </source>
</evidence>